<dbReference type="EMBL" id="CP051151">
    <property type="protein sequence ID" value="QLY39945.1"/>
    <property type="molecule type" value="Genomic_DNA"/>
</dbReference>
<dbReference type="Gene3D" id="1.10.1370.30">
    <property type="match status" value="1"/>
</dbReference>
<keyword evidence="2 6" id="KW-0479">Metal-binding</keyword>
<evidence type="ECO:0000313" key="8">
    <source>
        <dbReference type="EMBL" id="QLY39945.1"/>
    </source>
</evidence>
<dbReference type="RefSeq" id="WP_312032438.1">
    <property type="nucleotide sequence ID" value="NZ_CP051151.1"/>
</dbReference>
<evidence type="ECO:0000256" key="5">
    <source>
        <dbReference type="ARBA" id="ARBA00023049"/>
    </source>
</evidence>
<keyword evidence="1 6" id="KW-0645">Protease</keyword>
<evidence type="ECO:0000313" key="9">
    <source>
        <dbReference type="Proteomes" id="UP000512167"/>
    </source>
</evidence>
<keyword evidence="4 6" id="KW-0862">Zinc</keyword>
<comment type="similarity">
    <text evidence="6">Belongs to the peptidase M3 family.</text>
</comment>
<keyword evidence="9" id="KW-1185">Reference proteome</keyword>
<keyword evidence="5 6" id="KW-0482">Metalloprotease</keyword>
<dbReference type="AlphaFoldDB" id="A0A7L6N4M2"/>
<dbReference type="NCBIfam" id="TIGR02289">
    <property type="entry name" value="M3_not_pepF"/>
    <property type="match status" value="1"/>
</dbReference>
<dbReference type="KEGG" id="tbk:HF295_03360"/>
<gene>
    <name evidence="8" type="ORF">HF295_03360</name>
</gene>
<dbReference type="SUPFAM" id="SSF55486">
    <property type="entry name" value="Metalloproteases ('zincins'), catalytic domain"/>
    <property type="match status" value="1"/>
</dbReference>
<dbReference type="Proteomes" id="UP000512167">
    <property type="component" value="Chromosome"/>
</dbReference>
<name>A0A7L6N4M2_9MOLU</name>
<evidence type="ECO:0000256" key="2">
    <source>
        <dbReference type="ARBA" id="ARBA00022723"/>
    </source>
</evidence>
<sequence length="563" mass="66284">MKFKDYRYHRPDIENYQEKISDLLEKIGGNVDEETELKAIHEFFDLNDQLDSMATLVSIRNSLDTKDEFYQKEQDFFDENGPKLQMYNNLFSKQLIASKNRKFLEEKLGQLIFKQAELQEKTFSEEIIPDLQKENKLSTKYSKLLAGAEIEFEGKIYNLTQMGPFLQSLDRDTRHKAQLKTSQFFEENEKEIDQIYDDMVKVRHKIAKTLGYENYVQLGYDRLGRTDYNHKDVKNYRDQIYNEVVPLVKELVERKAKRIGIENPKSYDLALSFKTGNPTPKGDLNWQVNIAKNMYEEMSKETGEFFNFMLEHELLELDSKPGKAGGGYCTYIPNYKSPFIFANFNGTSHDVNVLTHEAGHAFQIYSSQEQIPSYRWPTMEAAEIHSMSMEFLAWPWIDGFFKEDTDKYKFYHLDSSLSFLPYGVAVDEFQHEVYNKPEMTPDQRKATWRKIEKKYLPFKDYDDDHFMEKGTYWFKQGHIFSVPFYYIDYTLAQVLAFQFFVLSQENHELALDKYIKLCRLGGSKSFVDLVESTKLNNPFKKGTIKSVIEPIKAFLDQVNDQDL</sequence>
<protein>
    <submittedName>
        <fullName evidence="8">M3 family oligoendopeptidase</fullName>
    </submittedName>
</protein>
<dbReference type="GO" id="GO:0046872">
    <property type="term" value="F:metal ion binding"/>
    <property type="evidence" value="ECO:0007669"/>
    <property type="project" value="UniProtKB-UniRule"/>
</dbReference>
<evidence type="ECO:0000256" key="1">
    <source>
        <dbReference type="ARBA" id="ARBA00022670"/>
    </source>
</evidence>
<dbReference type="Pfam" id="PF01432">
    <property type="entry name" value="Peptidase_M3"/>
    <property type="match status" value="1"/>
</dbReference>
<comment type="cofactor">
    <cofactor evidence="6">
        <name>Zn(2+)</name>
        <dbReference type="ChEBI" id="CHEBI:29105"/>
    </cofactor>
    <text evidence="6">Binds 1 zinc ion.</text>
</comment>
<evidence type="ECO:0000259" key="7">
    <source>
        <dbReference type="Pfam" id="PF01432"/>
    </source>
</evidence>
<dbReference type="GO" id="GO:0004222">
    <property type="term" value="F:metalloendopeptidase activity"/>
    <property type="evidence" value="ECO:0007669"/>
    <property type="project" value="InterPro"/>
</dbReference>
<dbReference type="PANTHER" id="PTHR11804:SF28">
    <property type="entry name" value="OLIGOENDOPEPTIDASE F"/>
    <property type="match status" value="1"/>
</dbReference>
<proteinExistence type="inferred from homology"/>
<evidence type="ECO:0000256" key="3">
    <source>
        <dbReference type="ARBA" id="ARBA00022801"/>
    </source>
</evidence>
<dbReference type="InterPro" id="IPR045090">
    <property type="entry name" value="Pept_M3A_M3B"/>
</dbReference>
<organism evidence="8 9">
    <name type="scientific">Hujiaoplasma nucleasis</name>
    <dbReference type="NCBI Taxonomy" id="2725268"/>
    <lineage>
        <taxon>Bacteria</taxon>
        <taxon>Bacillati</taxon>
        <taxon>Mycoplasmatota</taxon>
        <taxon>Mollicutes</taxon>
        <taxon>Candidatus Izemoplasmatales</taxon>
        <taxon>Hujiaoplasmataceae</taxon>
        <taxon>Hujiaoplasma</taxon>
    </lineage>
</organism>
<evidence type="ECO:0000256" key="6">
    <source>
        <dbReference type="RuleBase" id="RU003435"/>
    </source>
</evidence>
<dbReference type="InterPro" id="IPR011976">
    <property type="entry name" value="Pept_M3B_oligopep-rel"/>
</dbReference>
<feature type="domain" description="Peptidase M3A/M3B catalytic" evidence="7">
    <location>
        <begin position="166"/>
        <end position="545"/>
    </location>
</feature>
<keyword evidence="3 6" id="KW-0378">Hydrolase</keyword>
<accession>A0A7L6N4M2</accession>
<dbReference type="GO" id="GO:0006508">
    <property type="term" value="P:proteolysis"/>
    <property type="evidence" value="ECO:0007669"/>
    <property type="project" value="UniProtKB-KW"/>
</dbReference>
<evidence type="ECO:0000256" key="4">
    <source>
        <dbReference type="ARBA" id="ARBA00022833"/>
    </source>
</evidence>
<dbReference type="CDD" id="cd09606">
    <property type="entry name" value="M3B_PepF"/>
    <property type="match status" value="1"/>
</dbReference>
<dbReference type="InterPro" id="IPR001567">
    <property type="entry name" value="Pept_M3A_M3B_dom"/>
</dbReference>
<reference evidence="8 9" key="1">
    <citation type="submission" date="2020-04" db="EMBL/GenBank/DDBJ databases">
        <authorList>
            <person name="Zheng R.K."/>
            <person name="Sun C.M."/>
        </authorList>
    </citation>
    <scope>NUCLEOTIDE SEQUENCE [LARGE SCALE GENOMIC DNA]</scope>
    <source>
        <strain evidence="9">zrk29</strain>
    </source>
</reference>
<dbReference type="GO" id="GO:0006518">
    <property type="term" value="P:peptide metabolic process"/>
    <property type="evidence" value="ECO:0007669"/>
    <property type="project" value="TreeGrafter"/>
</dbReference>
<dbReference type="PANTHER" id="PTHR11804">
    <property type="entry name" value="PROTEASE M3 THIMET OLIGOPEPTIDASE-RELATED"/>
    <property type="match status" value="1"/>
</dbReference>